<keyword evidence="3 6" id="KW-0853">WD repeat</keyword>
<feature type="compositionally biased region" description="Basic and acidic residues" evidence="7">
    <location>
        <begin position="362"/>
        <end position="383"/>
    </location>
</feature>
<feature type="compositionally biased region" description="Polar residues" evidence="7">
    <location>
        <begin position="17"/>
        <end position="37"/>
    </location>
</feature>
<comment type="caution">
    <text evidence="9">The sequence shown here is derived from an EMBL/GenBank/DDBJ whole genome shotgun (WGS) entry which is preliminary data.</text>
</comment>
<feature type="repeat" description="WD" evidence="6">
    <location>
        <begin position="414"/>
        <end position="453"/>
    </location>
</feature>
<keyword evidence="5" id="KW-0833">Ubl conjugation pathway</keyword>
<dbReference type="EMBL" id="JAPCWZ010000009">
    <property type="protein sequence ID" value="KAK8851623.1"/>
    <property type="molecule type" value="Genomic_DNA"/>
</dbReference>
<name>A0ABR2HRK9_9PEZI</name>
<dbReference type="PROSITE" id="PS50181">
    <property type="entry name" value="FBOX"/>
    <property type="match status" value="1"/>
</dbReference>
<dbReference type="InterPro" id="IPR015943">
    <property type="entry name" value="WD40/YVTN_repeat-like_dom_sf"/>
</dbReference>
<dbReference type="PANTHER" id="PTHR19872:SF9">
    <property type="entry name" value="UBIQUITIN-BINDING SDF UBIQUITIN LIGASE COMPLEX SUBUNIT"/>
    <property type="match status" value="1"/>
</dbReference>
<sequence>MQGKSEITSAEFDMYKSSTMDGTTSLPWINSHDTLPSTEYDFNPRPSESTATTNYTSSAASAIPSSNGLRSQHPLSPTSSIPSPSTRPADDHVSGESHQSTTNNCDRRKPHEENVSRMSNMSQQAVGQTVTPFLREHIPGIYAPVGKPDTPAMALARTKDNKDPNSKFCYRHAPDSKCRKAADENKMALIQSEMENLPSADQQAIAHVWSLFSAAPTKHRELMLQGIVTQCCFPQLSLVSREVSEQLKIDFLSALPTELSFKILSSLDCVSLCKAAQVSQRWRVLADDDQVWHHMCQQHIDRKCTACGWGLPRLEKRRLRDWKKQQQRLLEQQTQDRVVDVTDVDTNDNVTVPASPAKRSAPAHEEDDRAKRQCVHNERPSPERRFRPWKTVYKERFQVGSNWKYGRCSMKVFRGEHTNGVTCLQFDDNILATGSYDSSIKLWDIEKGHVIRTLIGHTSGIRALQFDDRLLVSGSLDNTVRIWNWRTGVCINTLHHQGGVISVHMDGDYLASGSMDQSIKIFNFKTRQSFCLRGHEDYVNHVKLDLASRTVLSASDDTTVKLWDIDSATCIKTYEAHVGQVQQVLPLPDDFEFEDENLADNDAASTTSGRSGSPGMGSSSQNAETRMAYGPVFELQKDRPLPPRYMLTGSLDNTLRLWDTATGKCLRTFFGHVEGIWGVCGDSLRCVSGANDATVKVWDPRTGKCERTFTGHQGPVTCVGLSDSRMASGGEDGEVRLYKFDSDPSEAEQLGTPA</sequence>
<dbReference type="Proteomes" id="UP001390339">
    <property type="component" value="Unassembled WGS sequence"/>
</dbReference>
<feature type="repeat" description="WD" evidence="6">
    <location>
        <begin position="709"/>
        <end position="748"/>
    </location>
</feature>
<dbReference type="SUPFAM" id="SSF81383">
    <property type="entry name" value="F-box domain"/>
    <property type="match status" value="1"/>
</dbReference>
<feature type="compositionally biased region" description="Low complexity" evidence="7">
    <location>
        <begin position="605"/>
        <end position="620"/>
    </location>
</feature>
<keyword evidence="10" id="KW-1185">Reference proteome</keyword>
<proteinExistence type="inferred from homology"/>
<reference evidence="9 10" key="1">
    <citation type="journal article" date="2024" name="IMA Fungus">
        <title>Apiospora arundinis, a panoply of carbohydrate-active enzymes and secondary metabolites.</title>
        <authorList>
            <person name="Sorensen T."/>
            <person name="Petersen C."/>
            <person name="Muurmann A.T."/>
            <person name="Christiansen J.V."/>
            <person name="Brundto M.L."/>
            <person name="Overgaard C.K."/>
            <person name="Boysen A.T."/>
            <person name="Wollenberg R.D."/>
            <person name="Larsen T.O."/>
            <person name="Sorensen J.L."/>
            <person name="Nielsen K.L."/>
            <person name="Sondergaard T.E."/>
        </authorList>
    </citation>
    <scope>NUCLEOTIDE SEQUENCE [LARGE SCALE GENOMIC DNA]</scope>
    <source>
        <strain evidence="9 10">AAU 773</strain>
    </source>
</reference>
<feature type="region of interest" description="Disordered" evidence="7">
    <location>
        <begin position="602"/>
        <end position="623"/>
    </location>
</feature>
<protein>
    <submittedName>
        <fullName evidence="9">Sulfur controller 2</fullName>
    </submittedName>
</protein>
<evidence type="ECO:0000313" key="10">
    <source>
        <dbReference type="Proteomes" id="UP001390339"/>
    </source>
</evidence>
<feature type="repeat" description="WD" evidence="6">
    <location>
        <begin position="532"/>
        <end position="573"/>
    </location>
</feature>
<dbReference type="Pfam" id="PF00400">
    <property type="entry name" value="WD40"/>
    <property type="match status" value="7"/>
</dbReference>
<dbReference type="InterPro" id="IPR036047">
    <property type="entry name" value="F-box-like_dom_sf"/>
</dbReference>
<evidence type="ECO:0000256" key="5">
    <source>
        <dbReference type="ARBA" id="ARBA00022786"/>
    </source>
</evidence>
<dbReference type="InterPro" id="IPR051075">
    <property type="entry name" value="SCF_subunit_WD-repeat"/>
</dbReference>
<evidence type="ECO:0000256" key="6">
    <source>
        <dbReference type="PROSITE-ProRule" id="PRU00221"/>
    </source>
</evidence>
<feature type="compositionally biased region" description="Polar residues" evidence="7">
    <location>
        <begin position="116"/>
        <end position="127"/>
    </location>
</feature>
<evidence type="ECO:0000259" key="8">
    <source>
        <dbReference type="PROSITE" id="PS50181"/>
    </source>
</evidence>
<dbReference type="Pfam" id="PF12937">
    <property type="entry name" value="F-box-like"/>
    <property type="match status" value="1"/>
</dbReference>
<keyword evidence="4" id="KW-0677">Repeat</keyword>
<dbReference type="PANTHER" id="PTHR19872">
    <property type="entry name" value="UBIQUITIN LIGASE SPECIFICITY FACTOR/HREP PROTEIN"/>
    <property type="match status" value="1"/>
</dbReference>
<feature type="compositionally biased region" description="Low complexity" evidence="7">
    <location>
        <begin position="74"/>
        <end position="87"/>
    </location>
</feature>
<evidence type="ECO:0000256" key="1">
    <source>
        <dbReference type="ARBA" id="ARBA00004906"/>
    </source>
</evidence>
<feature type="repeat" description="WD" evidence="6">
    <location>
        <begin position="454"/>
        <end position="493"/>
    </location>
</feature>
<dbReference type="PROSITE" id="PS50294">
    <property type="entry name" value="WD_REPEATS_REGION"/>
    <property type="match status" value="3"/>
</dbReference>
<dbReference type="InterPro" id="IPR020472">
    <property type="entry name" value="WD40_PAC1"/>
</dbReference>
<dbReference type="PROSITE" id="PS00678">
    <property type="entry name" value="WD_REPEATS_1"/>
    <property type="match status" value="3"/>
</dbReference>
<comment type="pathway">
    <text evidence="1">Protein modification; protein ubiquitination.</text>
</comment>
<dbReference type="InterPro" id="IPR019775">
    <property type="entry name" value="WD40_repeat_CS"/>
</dbReference>
<evidence type="ECO:0000256" key="3">
    <source>
        <dbReference type="ARBA" id="ARBA00022574"/>
    </source>
</evidence>
<dbReference type="SUPFAM" id="SSF50978">
    <property type="entry name" value="WD40 repeat-like"/>
    <property type="match status" value="1"/>
</dbReference>
<comment type="similarity">
    <text evidence="2">Belongs to the WD repeat MET30/SCONB/SCON-2 family.</text>
</comment>
<feature type="region of interest" description="Disordered" evidence="7">
    <location>
        <begin position="17"/>
        <end position="127"/>
    </location>
</feature>
<accession>A0ABR2HRK9</accession>
<dbReference type="InterPro" id="IPR036322">
    <property type="entry name" value="WD40_repeat_dom_sf"/>
</dbReference>
<evidence type="ECO:0000256" key="7">
    <source>
        <dbReference type="SAM" id="MobiDB-lite"/>
    </source>
</evidence>
<dbReference type="SMART" id="SM00320">
    <property type="entry name" value="WD40"/>
    <property type="match status" value="7"/>
</dbReference>
<feature type="compositionally biased region" description="Basic and acidic residues" evidence="7">
    <location>
        <begin position="105"/>
        <end position="115"/>
    </location>
</feature>
<evidence type="ECO:0000256" key="2">
    <source>
        <dbReference type="ARBA" id="ARBA00007968"/>
    </source>
</evidence>
<dbReference type="PRINTS" id="PR00320">
    <property type="entry name" value="GPROTEINBRPT"/>
</dbReference>
<evidence type="ECO:0000256" key="4">
    <source>
        <dbReference type="ARBA" id="ARBA00022737"/>
    </source>
</evidence>
<feature type="region of interest" description="Disordered" evidence="7">
    <location>
        <begin position="346"/>
        <end position="383"/>
    </location>
</feature>
<feature type="repeat" description="WD" evidence="6">
    <location>
        <begin position="687"/>
        <end position="708"/>
    </location>
</feature>
<dbReference type="CDD" id="cd00200">
    <property type="entry name" value="WD40"/>
    <property type="match status" value="1"/>
</dbReference>
<dbReference type="PROSITE" id="PS50082">
    <property type="entry name" value="WD_REPEATS_2"/>
    <property type="match status" value="6"/>
</dbReference>
<dbReference type="Gene3D" id="2.130.10.10">
    <property type="entry name" value="YVTN repeat-like/Quinoprotein amine dehydrogenase"/>
    <property type="match status" value="3"/>
</dbReference>
<feature type="domain" description="F-box" evidence="8">
    <location>
        <begin position="249"/>
        <end position="295"/>
    </location>
</feature>
<evidence type="ECO:0000313" key="9">
    <source>
        <dbReference type="EMBL" id="KAK8851623.1"/>
    </source>
</evidence>
<feature type="compositionally biased region" description="Low complexity" evidence="7">
    <location>
        <begin position="49"/>
        <end position="62"/>
    </location>
</feature>
<dbReference type="SMART" id="SM00256">
    <property type="entry name" value="FBOX"/>
    <property type="match status" value="1"/>
</dbReference>
<organism evidence="9 10">
    <name type="scientific">Apiospora arundinis</name>
    <dbReference type="NCBI Taxonomy" id="335852"/>
    <lineage>
        <taxon>Eukaryota</taxon>
        <taxon>Fungi</taxon>
        <taxon>Dikarya</taxon>
        <taxon>Ascomycota</taxon>
        <taxon>Pezizomycotina</taxon>
        <taxon>Sordariomycetes</taxon>
        <taxon>Xylariomycetidae</taxon>
        <taxon>Amphisphaeriales</taxon>
        <taxon>Apiosporaceae</taxon>
        <taxon>Apiospora</taxon>
    </lineage>
</organism>
<dbReference type="Gene3D" id="1.20.1280.50">
    <property type="match status" value="1"/>
</dbReference>
<feature type="repeat" description="WD" evidence="6">
    <location>
        <begin position="644"/>
        <end position="668"/>
    </location>
</feature>
<dbReference type="CDD" id="cd22147">
    <property type="entry name" value="F-box_SpPof1-like"/>
    <property type="match status" value="1"/>
</dbReference>
<gene>
    <name evidence="9" type="ORF">PGQ11_014102</name>
</gene>
<dbReference type="InterPro" id="IPR001810">
    <property type="entry name" value="F-box_dom"/>
</dbReference>
<dbReference type="InterPro" id="IPR001680">
    <property type="entry name" value="WD40_rpt"/>
</dbReference>